<evidence type="ECO:0000256" key="4">
    <source>
        <dbReference type="ARBA" id="ARBA00022692"/>
    </source>
</evidence>
<dbReference type="SUPFAM" id="SSF56935">
    <property type="entry name" value="Porins"/>
    <property type="match status" value="1"/>
</dbReference>
<name>D1PWP0_9BACT</name>
<protein>
    <submittedName>
        <fullName evidence="12">TonB-linked outer membrane protein, SusC/RagA family</fullName>
    </submittedName>
</protein>
<dbReference type="Pfam" id="PF13715">
    <property type="entry name" value="CarbopepD_reg_2"/>
    <property type="match status" value="1"/>
</dbReference>
<keyword evidence="4 8" id="KW-0812">Transmembrane</keyword>
<evidence type="ECO:0000313" key="12">
    <source>
        <dbReference type="EMBL" id="EFA44221.1"/>
    </source>
</evidence>
<dbReference type="Pfam" id="PF07715">
    <property type="entry name" value="Plug"/>
    <property type="match status" value="1"/>
</dbReference>
<dbReference type="InterPro" id="IPR037066">
    <property type="entry name" value="Plug_dom_sf"/>
</dbReference>
<dbReference type="InterPro" id="IPR039426">
    <property type="entry name" value="TonB-dep_rcpt-like"/>
</dbReference>
<dbReference type="Gene3D" id="2.170.130.10">
    <property type="entry name" value="TonB-dependent receptor, plug domain"/>
    <property type="match status" value="1"/>
</dbReference>
<comment type="caution">
    <text evidence="12">The sequence shown here is derived from an EMBL/GenBank/DDBJ whole genome shotgun (WGS) entry which is preliminary data.</text>
</comment>
<evidence type="ECO:0000256" key="5">
    <source>
        <dbReference type="ARBA" id="ARBA00023077"/>
    </source>
</evidence>
<keyword evidence="5 9" id="KW-0798">TonB box</keyword>
<dbReference type="eggNOG" id="COG4771">
    <property type="taxonomic scope" value="Bacteria"/>
</dbReference>
<dbReference type="EMBL" id="ACKS01000058">
    <property type="protein sequence ID" value="EFA44221.1"/>
    <property type="molecule type" value="Genomic_DNA"/>
</dbReference>
<dbReference type="InterPro" id="IPR012910">
    <property type="entry name" value="Plug_dom"/>
</dbReference>
<evidence type="ECO:0000256" key="8">
    <source>
        <dbReference type="PROSITE-ProRule" id="PRU01360"/>
    </source>
</evidence>
<dbReference type="GO" id="GO:0009279">
    <property type="term" value="C:cell outer membrane"/>
    <property type="evidence" value="ECO:0007669"/>
    <property type="project" value="UniProtKB-SubCell"/>
</dbReference>
<evidence type="ECO:0000259" key="10">
    <source>
        <dbReference type="Pfam" id="PF00593"/>
    </source>
</evidence>
<dbReference type="Gene3D" id="2.40.170.20">
    <property type="entry name" value="TonB-dependent receptor, beta-barrel domain"/>
    <property type="match status" value="1"/>
</dbReference>
<dbReference type="InterPro" id="IPR036942">
    <property type="entry name" value="Beta-barrel_TonB_sf"/>
</dbReference>
<evidence type="ECO:0000259" key="11">
    <source>
        <dbReference type="Pfam" id="PF07715"/>
    </source>
</evidence>
<dbReference type="NCBIfam" id="TIGR04057">
    <property type="entry name" value="SusC_RagA_signa"/>
    <property type="match status" value="1"/>
</dbReference>
<keyword evidence="6 8" id="KW-0472">Membrane</keyword>
<evidence type="ECO:0000313" key="13">
    <source>
        <dbReference type="Proteomes" id="UP000003160"/>
    </source>
</evidence>
<gene>
    <name evidence="12" type="ORF">HMPREF0645_1375</name>
</gene>
<dbReference type="Pfam" id="PF00593">
    <property type="entry name" value="TonB_dep_Rec_b-barrel"/>
    <property type="match status" value="1"/>
</dbReference>
<organism evidence="12 13">
    <name type="scientific">Hallella bergensis DSM 17361</name>
    <dbReference type="NCBI Taxonomy" id="585502"/>
    <lineage>
        <taxon>Bacteria</taxon>
        <taxon>Pseudomonadati</taxon>
        <taxon>Bacteroidota</taxon>
        <taxon>Bacteroidia</taxon>
        <taxon>Bacteroidales</taxon>
        <taxon>Prevotellaceae</taxon>
        <taxon>Hallella</taxon>
    </lineage>
</organism>
<comment type="similarity">
    <text evidence="8 9">Belongs to the TonB-dependent receptor family.</text>
</comment>
<dbReference type="AlphaFoldDB" id="D1PWP0"/>
<feature type="domain" description="TonB-dependent receptor-like beta-barrel" evidence="10">
    <location>
        <begin position="459"/>
        <end position="804"/>
    </location>
</feature>
<evidence type="ECO:0000256" key="7">
    <source>
        <dbReference type="ARBA" id="ARBA00023237"/>
    </source>
</evidence>
<accession>D1PWP0</accession>
<feature type="domain" description="TonB-dependent receptor plug" evidence="11">
    <location>
        <begin position="109"/>
        <end position="232"/>
    </location>
</feature>
<evidence type="ECO:0000256" key="1">
    <source>
        <dbReference type="ARBA" id="ARBA00004571"/>
    </source>
</evidence>
<evidence type="ECO:0000256" key="6">
    <source>
        <dbReference type="ARBA" id="ARBA00023136"/>
    </source>
</evidence>
<dbReference type="InterPro" id="IPR023997">
    <property type="entry name" value="TonB-dep_OMP_SusC/RagA_CS"/>
</dbReference>
<dbReference type="PROSITE" id="PS52016">
    <property type="entry name" value="TONB_DEPENDENT_REC_3"/>
    <property type="match status" value="1"/>
</dbReference>
<reference evidence="12 13" key="1">
    <citation type="submission" date="2009-10" db="EMBL/GenBank/DDBJ databases">
        <authorList>
            <person name="Qin X."/>
            <person name="Bachman B."/>
            <person name="Battles P."/>
            <person name="Bell A."/>
            <person name="Bess C."/>
            <person name="Bickham C."/>
            <person name="Chaboub L."/>
            <person name="Chen D."/>
            <person name="Coyle M."/>
            <person name="Deiros D.R."/>
            <person name="Dinh H."/>
            <person name="Forbes L."/>
            <person name="Fowler G."/>
            <person name="Francisco L."/>
            <person name="Fu Q."/>
            <person name="Gubbala S."/>
            <person name="Hale W."/>
            <person name="Han Y."/>
            <person name="Hemphill L."/>
            <person name="Highlander S.K."/>
            <person name="Hirani K."/>
            <person name="Hogues M."/>
            <person name="Jackson L."/>
            <person name="Jakkamsetti A."/>
            <person name="Javaid M."/>
            <person name="Jiang H."/>
            <person name="Korchina V."/>
            <person name="Kovar C."/>
            <person name="Lara F."/>
            <person name="Lee S."/>
            <person name="Mata R."/>
            <person name="Mathew T."/>
            <person name="Moen C."/>
            <person name="Morales K."/>
            <person name="Munidasa M."/>
            <person name="Nazareth L."/>
            <person name="Ngo R."/>
            <person name="Nguyen L."/>
            <person name="Okwuonu G."/>
            <person name="Ongeri F."/>
            <person name="Patil S."/>
            <person name="Petrosino J."/>
            <person name="Pham C."/>
            <person name="Pham P."/>
            <person name="Pu L.-L."/>
            <person name="Puazo M."/>
            <person name="Raj R."/>
            <person name="Reid J."/>
            <person name="Rouhana J."/>
            <person name="Saada N."/>
            <person name="Shang Y."/>
            <person name="Simmons D."/>
            <person name="Thornton R."/>
            <person name="Warren J."/>
            <person name="Weissenberger G."/>
            <person name="Zhang J."/>
            <person name="Zhang L."/>
            <person name="Zhou C."/>
            <person name="Zhu D."/>
            <person name="Muzny D."/>
            <person name="Worley K."/>
            <person name="Gibbs R."/>
        </authorList>
    </citation>
    <scope>NUCLEOTIDE SEQUENCE [LARGE SCALE GENOMIC DNA]</scope>
    <source>
        <strain evidence="12 13">DSM 17361</strain>
    </source>
</reference>
<keyword evidence="7 8" id="KW-0998">Cell outer membrane</keyword>
<dbReference type="InterPro" id="IPR023996">
    <property type="entry name" value="TonB-dep_OMP_SusC/RagA"/>
</dbReference>
<dbReference type="Gene3D" id="2.60.40.1120">
    <property type="entry name" value="Carboxypeptidase-like, regulatory domain"/>
    <property type="match status" value="1"/>
</dbReference>
<evidence type="ECO:0000256" key="2">
    <source>
        <dbReference type="ARBA" id="ARBA00022448"/>
    </source>
</evidence>
<keyword evidence="13" id="KW-1185">Reference proteome</keyword>
<dbReference type="HOGENOM" id="CLU_004317_2_1_10"/>
<proteinExistence type="inferred from homology"/>
<dbReference type="InterPro" id="IPR008969">
    <property type="entry name" value="CarboxyPept-like_regulatory"/>
</dbReference>
<keyword evidence="3 8" id="KW-1134">Transmembrane beta strand</keyword>
<evidence type="ECO:0000256" key="9">
    <source>
        <dbReference type="RuleBase" id="RU003357"/>
    </source>
</evidence>
<keyword evidence="2 8" id="KW-0813">Transport</keyword>
<comment type="subcellular location">
    <subcellularLocation>
        <location evidence="1 8">Cell outer membrane</location>
        <topology evidence="1 8">Multi-pass membrane protein</topology>
    </subcellularLocation>
</comment>
<dbReference type="Proteomes" id="UP000003160">
    <property type="component" value="Unassembled WGS sequence"/>
</dbReference>
<sequence length="1061" mass="118259">MLLGFVVCLLSGRAQNVTVTGQITDGKDPIIGATAQVVGTSVKAITNIDGNYTIQAPARSTILFTYVGFIPVKKKVGSQDQTLNIKLSEDLQQMDEVVVTALNIKRNRRSLGYSTQQVDNQDLKVGNETNVLNQLTGKVAGVQITAGNSGAGSTSRVVIRGESSLSTNNQPLFVVDGVPIENNNYSLLAGTPQQIDYGNGAGSLNADDIASVTVLKGANAAALYGSRAANGVILITTKNGGGKDKFKVEFNSTTTFENVSRLPKYQDKYSQGLNGIFEYWDGANGRGGQDHQDMSWGREMDGSLVPQYDSPSTGPNGEQLRGGDVLARNGAEITPTPLVPHPDNVRDFFETGVTQNTNIALSANNNRGSYRLSYTNLYSKGAIPNVDLKRNTFSLNTTYDFTDRFHARAVVNYINEHSNNRPSTGYGPENPMYMFAWCARNMNIDAEREYWQRGYEGLKQFHTNSGWNDNPFLIMYENTNGFDKNRMYGNIMLSYDLLPNLTLTARTGIDYSNELRQGKRAYSTQRFPTGAYKRENVYFSEWNSDVLLQYTTTLSPVLSLDLTGGLNSMVQKNRYDYGFANGLSVPGVYNLGNASGIVNYIERDSKKQINSVLFTGQLSYKDILFLNITGRNDWSSALTRTDGSGHNSYFYPSVSLSAVLSDMIKLPKAINYWNIRAGYAEVGSDTDPYRLEKAYAYATKYGSVASMVLPTTLRDADLKPERMHSWEIGSDISLLNSRIGLNLTYYNTLNSNQIVVLPISATTGYTTRYVNAGEIRNQGIEATLSLVPLQMGNSLTWQSRFNFSRNVGKVEKLAEGYDQYVYSWSSPYDGVDSKVYAIAKEGGHMGDIYGTGFKHTEDGSIIVDNSGLPVPDPTLVKLGNYNPDFILGWWNKITYKDFNLQFLFDWHQGGEFVSRTYGMCMESGVLKDTEDRRPEKMVVDGKVYDKATQSYIQNTKQVSPRDYYRNLYRRFHETQLTFPATFIKLRELSFGYTFPSVWFRSTPIRQLGVDIVVRNPWMWTKGQNTVDPEVVDYKNGRITPGVEEMSYPSTRSIGFSIHVTL</sequence>
<dbReference type="SUPFAM" id="SSF49464">
    <property type="entry name" value="Carboxypeptidase regulatory domain-like"/>
    <property type="match status" value="1"/>
</dbReference>
<dbReference type="InterPro" id="IPR000531">
    <property type="entry name" value="Beta-barrel_TonB"/>
</dbReference>
<dbReference type="NCBIfam" id="TIGR04056">
    <property type="entry name" value="OMP_RagA_SusC"/>
    <property type="match status" value="1"/>
</dbReference>
<evidence type="ECO:0000256" key="3">
    <source>
        <dbReference type="ARBA" id="ARBA00022452"/>
    </source>
</evidence>